<dbReference type="Gene3D" id="3.90.330.10">
    <property type="entry name" value="Nitrile hydratase alpha /Thiocyanate hydrolase gamma"/>
    <property type="match status" value="1"/>
</dbReference>
<evidence type="ECO:0000313" key="1">
    <source>
        <dbReference type="EMBL" id="PMS14776.1"/>
    </source>
</evidence>
<dbReference type="Proteomes" id="UP000235616">
    <property type="component" value="Unassembled WGS sequence"/>
</dbReference>
<reference evidence="1 2" key="1">
    <citation type="submission" date="2018-01" db="EMBL/GenBank/DDBJ databases">
        <title>Whole genome analyses suggest that Burkholderia sensu lato contains two further novel genera in the rhizoxinica-symbiotica group Mycetohabitans gen. nov., and Trinickia gen. nov.: implications for the evolution of diazotrophy and nodulation in the Burkholderiaceae.</title>
        <authorList>
            <person name="Estrada-de los Santos P."/>
            <person name="Palmer M."/>
            <person name="Chavez-Ramirez B."/>
            <person name="Beukes C."/>
            <person name="Steenkamp E.T."/>
            <person name="Hirsch A.M."/>
            <person name="Manyaka P."/>
            <person name="Maluk M."/>
            <person name="Lafos M."/>
            <person name="Crook M."/>
            <person name="Gross E."/>
            <person name="Simon M.F."/>
            <person name="Bueno dos Reis Junior F."/>
            <person name="Poole P.S."/>
            <person name="Venter S.N."/>
            <person name="James E.K."/>
        </authorList>
    </citation>
    <scope>NUCLEOTIDE SEQUENCE [LARGE SCALE GENOMIC DNA]</scope>
    <source>
        <strain evidence="1 2">GIMN1.004</strain>
    </source>
</reference>
<evidence type="ECO:0000313" key="2">
    <source>
        <dbReference type="Proteomes" id="UP000235616"/>
    </source>
</evidence>
<dbReference type="NCBIfam" id="TIGR03795">
    <property type="entry name" value="RNP_Burkhold"/>
    <property type="match status" value="1"/>
</dbReference>
<organism evidence="1 2">
    <name type="scientific">Trinickia dabaoshanensis</name>
    <dbReference type="NCBI Taxonomy" id="564714"/>
    <lineage>
        <taxon>Bacteria</taxon>
        <taxon>Pseudomonadati</taxon>
        <taxon>Pseudomonadota</taxon>
        <taxon>Betaproteobacteria</taxon>
        <taxon>Burkholderiales</taxon>
        <taxon>Burkholderiaceae</taxon>
        <taxon>Trinickia</taxon>
    </lineage>
</organism>
<gene>
    <name evidence="1" type="ORF">C0Z18_30220</name>
</gene>
<dbReference type="AlphaFoldDB" id="A0A2N7VCA0"/>
<proteinExistence type="predicted"/>
<keyword evidence="2" id="KW-1185">Reference proteome</keyword>
<dbReference type="GO" id="GO:0046914">
    <property type="term" value="F:transition metal ion binding"/>
    <property type="evidence" value="ECO:0007669"/>
    <property type="project" value="InterPro"/>
</dbReference>
<dbReference type="EMBL" id="PNYA01000040">
    <property type="protein sequence ID" value="PMS14776.1"/>
    <property type="molecule type" value="Genomic_DNA"/>
</dbReference>
<dbReference type="InterPro" id="IPR036648">
    <property type="entry name" value="CN_Hdrase_a/SCN_Hdrase_g_sf"/>
</dbReference>
<dbReference type="InterPro" id="IPR022261">
    <property type="entry name" value="RNP_Burkhold"/>
</dbReference>
<name>A0A2N7VCA0_9BURK</name>
<protein>
    <recommendedName>
        <fullName evidence="3">ABC transporter ATPase</fullName>
    </recommendedName>
</protein>
<dbReference type="GO" id="GO:0003824">
    <property type="term" value="F:catalytic activity"/>
    <property type="evidence" value="ECO:0007669"/>
    <property type="project" value="InterPro"/>
</dbReference>
<accession>A0A2N7VCA0</accession>
<evidence type="ECO:0008006" key="3">
    <source>
        <dbReference type="Google" id="ProtNLM"/>
    </source>
</evidence>
<dbReference type="RefSeq" id="WP_102649127.1">
    <property type="nucleotide sequence ID" value="NZ_PNYA01000040.1"/>
</dbReference>
<dbReference type="SUPFAM" id="SSF56209">
    <property type="entry name" value="Nitrile hydratase alpha chain"/>
    <property type="match status" value="1"/>
</dbReference>
<comment type="caution">
    <text evidence="1">The sequence shown here is derived from an EMBL/GenBank/DDBJ whole genome shotgun (WGS) entry which is preliminary data.</text>
</comment>
<sequence>MTSPTILPSYDQFLEFRAVIIEAIALAWRDPAFLAELREAPKRALKERFGYEYPVQVNLKVHNDTSTWMPGLTGGWKTNEFNALELVFPPAPEPDQMTVALAAYNAKHLDPIAPTER</sequence>
<dbReference type="OrthoDB" id="9030739at2"/>